<dbReference type="HOGENOM" id="CLU_1486951_0_0_9"/>
<dbReference type="EMBL" id="AWVI01000031">
    <property type="protein sequence ID" value="ERK46304.1"/>
    <property type="molecule type" value="Genomic_DNA"/>
</dbReference>
<comment type="caution">
    <text evidence="1">The sequence shown here is derived from an EMBL/GenBank/DDBJ whole genome shotgun (WGS) entry which is preliminary data.</text>
</comment>
<dbReference type="AlphaFoldDB" id="U2PR96"/>
<protein>
    <submittedName>
        <fullName evidence="1">Uncharacterized protein</fullName>
    </submittedName>
</protein>
<dbReference type="Proteomes" id="UP000016658">
    <property type="component" value="Unassembled WGS sequence"/>
</dbReference>
<evidence type="ECO:0000313" key="2">
    <source>
        <dbReference type="Proteomes" id="UP000016658"/>
    </source>
</evidence>
<organism evidence="1 2">
    <name type="scientific">Faecalitalea cylindroides ATCC 27803</name>
    <dbReference type="NCBI Taxonomy" id="649755"/>
    <lineage>
        <taxon>Bacteria</taxon>
        <taxon>Bacillati</taxon>
        <taxon>Bacillota</taxon>
        <taxon>Erysipelotrichia</taxon>
        <taxon>Erysipelotrichales</taxon>
        <taxon>Erysipelotrichaceae</taxon>
        <taxon>Faecalitalea</taxon>
    </lineage>
</organism>
<proteinExistence type="predicted"/>
<dbReference type="RefSeq" id="WP_035401901.1">
    <property type="nucleotide sequence ID" value="NZ_KI270998.1"/>
</dbReference>
<evidence type="ECO:0000313" key="1">
    <source>
        <dbReference type="EMBL" id="ERK46304.1"/>
    </source>
</evidence>
<gene>
    <name evidence="1" type="ORF">HMPREF0367_00672</name>
</gene>
<name>U2PR96_9FIRM</name>
<reference evidence="1 2" key="1">
    <citation type="submission" date="2013-06" db="EMBL/GenBank/DDBJ databases">
        <authorList>
            <person name="Weinstock G."/>
            <person name="Sodergren E."/>
            <person name="Lobos E.A."/>
            <person name="Fulton L."/>
            <person name="Fulton R."/>
            <person name="Courtney L."/>
            <person name="Fronick C."/>
            <person name="O'Laughlin M."/>
            <person name="Godfrey J."/>
            <person name="Wilson R.M."/>
            <person name="Miner T."/>
            <person name="Farmer C."/>
            <person name="Delehaunty K."/>
            <person name="Cordes M."/>
            <person name="Minx P."/>
            <person name="Tomlinson C."/>
            <person name="Chen J."/>
            <person name="Wollam A."/>
            <person name="Pepin K.H."/>
            <person name="Bhonagiri V."/>
            <person name="Zhang X."/>
            <person name="Warren W."/>
            <person name="Mitreva M."/>
            <person name="Mardis E.R."/>
            <person name="Wilson R.K."/>
        </authorList>
    </citation>
    <scope>NUCLEOTIDE SEQUENCE [LARGE SCALE GENOMIC DNA]</scope>
    <source>
        <strain evidence="1 2">ATCC 27803</strain>
    </source>
</reference>
<accession>U2PR96</accession>
<sequence length="181" mass="21463">MKIKISNLFLLISEVYSDLSNSAPYHDVYHKLLHGYQGVSRNPIVMTGNFADEDNLHPYQNEEIDYAGILVFYENYETKQWTIQEFKDRWTVELFIMDSVYNLCINHPCTTIIEDNAVVDYDIYYPHLYEEVVDGELVSEILKIHELHRDGDYFVTTHETAASTFDRDELIFDWECDYDNY</sequence>